<evidence type="ECO:0000256" key="2">
    <source>
        <dbReference type="ARBA" id="ARBA00022723"/>
    </source>
</evidence>
<dbReference type="Gene3D" id="1.10.630.10">
    <property type="entry name" value="Cytochrome P450"/>
    <property type="match status" value="1"/>
</dbReference>
<name>A0A803MH06_CHEQI</name>
<dbReference type="InterPro" id="IPR001128">
    <property type="entry name" value="Cyt_P450"/>
</dbReference>
<proteinExistence type="inferred from homology"/>
<protein>
    <recommendedName>
        <fullName evidence="7">Cytochrome P450</fullName>
    </recommendedName>
</protein>
<dbReference type="InterPro" id="IPR036396">
    <property type="entry name" value="Cyt_P450_sf"/>
</dbReference>
<keyword evidence="3" id="KW-0408">Iron</keyword>
<dbReference type="AlphaFoldDB" id="A0A803MH06"/>
<dbReference type="EnsemblPlants" id="AUR62029258-RA">
    <property type="protein sequence ID" value="AUR62029258-RA:cds"/>
    <property type="gene ID" value="AUR62029258"/>
</dbReference>
<dbReference type="Pfam" id="PF00067">
    <property type="entry name" value="p450"/>
    <property type="match status" value="1"/>
</dbReference>
<dbReference type="GO" id="GO:0016705">
    <property type="term" value="F:oxidoreductase activity, acting on paired donors, with incorporation or reduction of molecular oxygen"/>
    <property type="evidence" value="ECO:0007669"/>
    <property type="project" value="InterPro"/>
</dbReference>
<dbReference type="Proteomes" id="UP000596660">
    <property type="component" value="Unplaced"/>
</dbReference>
<feature type="region of interest" description="Disordered" evidence="4">
    <location>
        <begin position="1"/>
        <end position="34"/>
    </location>
</feature>
<organism evidence="5 6">
    <name type="scientific">Chenopodium quinoa</name>
    <name type="common">Quinoa</name>
    <dbReference type="NCBI Taxonomy" id="63459"/>
    <lineage>
        <taxon>Eukaryota</taxon>
        <taxon>Viridiplantae</taxon>
        <taxon>Streptophyta</taxon>
        <taxon>Embryophyta</taxon>
        <taxon>Tracheophyta</taxon>
        <taxon>Spermatophyta</taxon>
        <taxon>Magnoliopsida</taxon>
        <taxon>eudicotyledons</taxon>
        <taxon>Gunneridae</taxon>
        <taxon>Pentapetalae</taxon>
        <taxon>Caryophyllales</taxon>
        <taxon>Chenopodiaceae</taxon>
        <taxon>Chenopodioideae</taxon>
        <taxon>Atripliceae</taxon>
        <taxon>Chenopodium</taxon>
    </lineage>
</organism>
<evidence type="ECO:0000256" key="1">
    <source>
        <dbReference type="ARBA" id="ARBA00010617"/>
    </source>
</evidence>
<keyword evidence="2" id="KW-0479">Metal-binding</keyword>
<dbReference type="OMA" id="LHYRMAN"/>
<reference evidence="5" key="1">
    <citation type="journal article" date="2017" name="Nature">
        <title>The genome of Chenopodium quinoa.</title>
        <authorList>
            <person name="Jarvis D.E."/>
            <person name="Ho Y.S."/>
            <person name="Lightfoot D.J."/>
            <person name="Schmoeckel S.M."/>
            <person name="Li B."/>
            <person name="Borm T.J.A."/>
            <person name="Ohyanagi H."/>
            <person name="Mineta K."/>
            <person name="Michell C.T."/>
            <person name="Saber N."/>
            <person name="Kharbatia N.M."/>
            <person name="Rupper R.R."/>
            <person name="Sharp A.R."/>
            <person name="Dally N."/>
            <person name="Boughton B.A."/>
            <person name="Woo Y.H."/>
            <person name="Gao G."/>
            <person name="Schijlen E.G.W.M."/>
            <person name="Guo X."/>
            <person name="Momin A.A."/>
            <person name="Negrao S."/>
            <person name="Al-Babili S."/>
            <person name="Gehring C."/>
            <person name="Roessner U."/>
            <person name="Jung C."/>
            <person name="Murphy K."/>
            <person name="Arold S.T."/>
            <person name="Gojobori T."/>
            <person name="van der Linden C.G."/>
            <person name="van Loo E.N."/>
            <person name="Jellen E.N."/>
            <person name="Maughan P.J."/>
            <person name="Tester M."/>
        </authorList>
    </citation>
    <scope>NUCLEOTIDE SEQUENCE [LARGE SCALE GENOMIC DNA]</scope>
    <source>
        <strain evidence="5">cv. PI 614886</strain>
    </source>
</reference>
<dbReference type="GO" id="GO:0020037">
    <property type="term" value="F:heme binding"/>
    <property type="evidence" value="ECO:0007669"/>
    <property type="project" value="InterPro"/>
</dbReference>
<evidence type="ECO:0000256" key="3">
    <source>
        <dbReference type="ARBA" id="ARBA00023004"/>
    </source>
</evidence>
<accession>A0A803MH06</accession>
<comment type="similarity">
    <text evidence="1">Belongs to the cytochrome P450 family.</text>
</comment>
<dbReference type="SUPFAM" id="SSF48264">
    <property type="entry name" value="Cytochrome P450"/>
    <property type="match status" value="1"/>
</dbReference>
<evidence type="ECO:0000256" key="4">
    <source>
        <dbReference type="SAM" id="MobiDB-lite"/>
    </source>
</evidence>
<dbReference type="PANTHER" id="PTHR47955">
    <property type="entry name" value="CYTOCHROME P450 FAMILY 71 PROTEIN"/>
    <property type="match status" value="1"/>
</dbReference>
<dbReference type="GO" id="GO:0005506">
    <property type="term" value="F:iron ion binding"/>
    <property type="evidence" value="ECO:0007669"/>
    <property type="project" value="InterPro"/>
</dbReference>
<dbReference type="Gramene" id="AUR62029258-RA">
    <property type="protein sequence ID" value="AUR62029258-RA:cds"/>
    <property type="gene ID" value="AUR62029258"/>
</dbReference>
<sequence>MASITNQEQQRIAFTTDPTNAPNDRKPPSTRPTFLVSSSKAAKEIMKTHEHLFLDRPQLRFVDKIFYHGNDVGFSSYGDRWRYMKSICVTHLLSNKMVKSFQSIREEEVARGIKEIKSYGSSPLNLSEVSSALFNGFICRMALGRKCDGGYDQESGKDIYRMFKELAEVMGTICVGDYVPSLSWIDKLSGLHYRMANVHRQFDAFIEEHEIQYEQRNDNCCNKDDEGKKCRRLCGAFA</sequence>
<keyword evidence="6" id="KW-1185">Reference proteome</keyword>
<evidence type="ECO:0000313" key="5">
    <source>
        <dbReference type="EnsemblPlants" id="AUR62029258-RA:cds"/>
    </source>
</evidence>
<evidence type="ECO:0008006" key="7">
    <source>
        <dbReference type="Google" id="ProtNLM"/>
    </source>
</evidence>
<reference evidence="5" key="2">
    <citation type="submission" date="2021-03" db="UniProtKB">
        <authorList>
            <consortium name="EnsemblPlants"/>
        </authorList>
    </citation>
    <scope>IDENTIFICATION</scope>
</reference>
<dbReference type="PANTHER" id="PTHR47955:SF15">
    <property type="entry name" value="CYTOCHROME P450 71A2-LIKE"/>
    <property type="match status" value="1"/>
</dbReference>
<feature type="compositionally biased region" description="Polar residues" evidence="4">
    <location>
        <begin position="1"/>
        <end position="22"/>
    </location>
</feature>
<evidence type="ECO:0000313" key="6">
    <source>
        <dbReference type="Proteomes" id="UP000596660"/>
    </source>
</evidence>
<dbReference type="GO" id="GO:0004497">
    <property type="term" value="F:monooxygenase activity"/>
    <property type="evidence" value="ECO:0007669"/>
    <property type="project" value="InterPro"/>
</dbReference>